<dbReference type="PIRSF" id="PIRSF006250">
    <property type="entry name" value="NadC_ModD"/>
    <property type="match status" value="1"/>
</dbReference>
<gene>
    <name evidence="15" type="ORF">EGW08_022169</name>
</gene>
<feature type="domain" description="Quinolinate phosphoribosyl transferase C-terminal" evidence="13">
    <location>
        <begin position="76"/>
        <end position="238"/>
    </location>
</feature>
<keyword evidence="7" id="KW-0662">Pyridine nucleotide biosynthesis</keyword>
<comment type="catalytic activity">
    <reaction evidence="11">
        <text>nicotinate beta-D-ribonucleotide + CO2 + diphosphate = quinolinate + 5-phospho-alpha-D-ribose 1-diphosphate + 2 H(+)</text>
        <dbReference type="Rhea" id="RHEA:12733"/>
        <dbReference type="ChEBI" id="CHEBI:15378"/>
        <dbReference type="ChEBI" id="CHEBI:16526"/>
        <dbReference type="ChEBI" id="CHEBI:29959"/>
        <dbReference type="ChEBI" id="CHEBI:33019"/>
        <dbReference type="ChEBI" id="CHEBI:57502"/>
        <dbReference type="ChEBI" id="CHEBI:58017"/>
        <dbReference type="EC" id="2.4.2.19"/>
    </reaction>
</comment>
<dbReference type="EMBL" id="RQTK01001497">
    <property type="protein sequence ID" value="RUS70077.1"/>
    <property type="molecule type" value="Genomic_DNA"/>
</dbReference>
<evidence type="ECO:0000256" key="7">
    <source>
        <dbReference type="ARBA" id="ARBA00022642"/>
    </source>
</evidence>
<evidence type="ECO:0000256" key="2">
    <source>
        <dbReference type="ARBA" id="ARBA00004893"/>
    </source>
</evidence>
<evidence type="ECO:0000256" key="12">
    <source>
        <dbReference type="PIRSR" id="PIRSR006250-1"/>
    </source>
</evidence>
<evidence type="ECO:0000256" key="5">
    <source>
        <dbReference type="ARBA" id="ARBA00011944"/>
    </source>
</evidence>
<dbReference type="Proteomes" id="UP000271974">
    <property type="component" value="Unassembled WGS sequence"/>
</dbReference>
<protein>
    <recommendedName>
        <fullName evidence="6">Nicotinate-nucleotide pyrophosphorylase [carboxylating]</fullName>
        <ecNumber evidence="5">2.4.2.19</ecNumber>
    </recommendedName>
    <alternativeName>
        <fullName evidence="10">Quinolinate phosphoribosyltransferase [decarboxylating]</fullName>
    </alternativeName>
</protein>
<keyword evidence="16" id="KW-1185">Reference proteome</keyword>
<name>A0A3S0Z9V4_ELYCH</name>
<evidence type="ECO:0000313" key="16">
    <source>
        <dbReference type="Proteomes" id="UP000271974"/>
    </source>
</evidence>
<evidence type="ECO:0000256" key="11">
    <source>
        <dbReference type="ARBA" id="ARBA00047445"/>
    </source>
</evidence>
<comment type="subunit">
    <text evidence="4">Hexamer formed by 3 homodimers.</text>
</comment>
<dbReference type="GO" id="GO:0004514">
    <property type="term" value="F:nicotinate-nucleotide diphosphorylase (carboxylating) activity"/>
    <property type="evidence" value="ECO:0007669"/>
    <property type="project" value="UniProtKB-EC"/>
</dbReference>
<feature type="non-terminal residue" evidence="15">
    <location>
        <position position="1"/>
    </location>
</feature>
<comment type="caution">
    <text evidence="15">The sequence shown here is derived from an EMBL/GenBank/DDBJ whole genome shotgun (WGS) entry which is preliminary data.</text>
</comment>
<evidence type="ECO:0000256" key="1">
    <source>
        <dbReference type="ARBA" id="ARBA00003237"/>
    </source>
</evidence>
<dbReference type="Pfam" id="PF01729">
    <property type="entry name" value="QRPTase_C"/>
    <property type="match status" value="1"/>
</dbReference>
<evidence type="ECO:0000313" key="15">
    <source>
        <dbReference type="EMBL" id="RUS70077.1"/>
    </source>
</evidence>
<dbReference type="PANTHER" id="PTHR32179">
    <property type="entry name" value="NICOTINATE-NUCLEOTIDE PYROPHOSPHORYLASE [CARBOXYLATING]"/>
    <property type="match status" value="1"/>
</dbReference>
<dbReference type="SUPFAM" id="SSF51690">
    <property type="entry name" value="Nicotinate/Quinolinate PRTase C-terminal domain-like"/>
    <property type="match status" value="1"/>
</dbReference>
<dbReference type="STRING" id="188477.A0A3S0Z9V4"/>
<dbReference type="NCBIfam" id="TIGR00078">
    <property type="entry name" value="nadC"/>
    <property type="match status" value="1"/>
</dbReference>
<dbReference type="InterPro" id="IPR022412">
    <property type="entry name" value="Quinolinate_PRibosylTrfase_N"/>
</dbReference>
<proteinExistence type="inferred from homology"/>
<dbReference type="GO" id="GO:0034213">
    <property type="term" value="P:quinolinate catabolic process"/>
    <property type="evidence" value="ECO:0007669"/>
    <property type="project" value="TreeGrafter"/>
</dbReference>
<evidence type="ECO:0000256" key="3">
    <source>
        <dbReference type="ARBA" id="ARBA00009400"/>
    </source>
</evidence>
<evidence type="ECO:0000256" key="4">
    <source>
        <dbReference type="ARBA" id="ARBA00011218"/>
    </source>
</evidence>
<accession>A0A3S0Z9V4</accession>
<dbReference type="UniPathway" id="UPA00253">
    <property type="reaction ID" value="UER00331"/>
</dbReference>
<feature type="binding site" evidence="12">
    <location>
        <position position="119"/>
    </location>
    <ligand>
        <name>substrate</name>
    </ligand>
</feature>
<feature type="binding site" evidence="12">
    <location>
        <begin position="223"/>
        <end position="225"/>
    </location>
    <ligand>
        <name>substrate</name>
    </ligand>
</feature>
<evidence type="ECO:0000256" key="10">
    <source>
        <dbReference type="ARBA" id="ARBA00033102"/>
    </source>
</evidence>
<dbReference type="InterPro" id="IPR004393">
    <property type="entry name" value="NadC"/>
</dbReference>
<feature type="domain" description="Quinolinate phosphoribosyl transferase N-terminal" evidence="14">
    <location>
        <begin position="2"/>
        <end position="72"/>
    </location>
</feature>
<evidence type="ECO:0000259" key="13">
    <source>
        <dbReference type="Pfam" id="PF01729"/>
    </source>
</evidence>
<feature type="binding site" evidence="12">
    <location>
        <position position="158"/>
    </location>
    <ligand>
        <name>substrate</name>
    </ligand>
</feature>
<dbReference type="AlphaFoldDB" id="A0A3S0Z9V4"/>
<dbReference type="Gene3D" id="3.90.1170.20">
    <property type="entry name" value="Quinolinate phosphoribosyl transferase, N-terminal domain"/>
    <property type="match status" value="1"/>
</dbReference>
<dbReference type="InterPro" id="IPR013785">
    <property type="entry name" value="Aldolase_TIM"/>
</dbReference>
<sequence length="240" mass="26829">TAICITRENMVLCGKDFANEVLIQIDNSIEIKWNYNDSDYIKANEIIFELYGNARNILTAERSMLNFIQMLSATTTTTHYYASLIAKYPAKLLDTRKTIPCFRLAQKYAVRCGGGYNHRIGLFDAYLIKENHIRSAGGIAEAITKAKHNNPSKTVEVEVTNLIELQESIDNNADIVMLDNFHIDDIYKAVEISKGKILLEVSGNVDDKTIVKIAETGVDFISSGAITKNIKAIDLSMQVK</sequence>
<reference evidence="15 16" key="1">
    <citation type="submission" date="2019-01" db="EMBL/GenBank/DDBJ databases">
        <title>A draft genome assembly of the solar-powered sea slug Elysia chlorotica.</title>
        <authorList>
            <person name="Cai H."/>
            <person name="Li Q."/>
            <person name="Fang X."/>
            <person name="Li J."/>
            <person name="Curtis N.E."/>
            <person name="Altenburger A."/>
            <person name="Shibata T."/>
            <person name="Feng M."/>
            <person name="Maeda T."/>
            <person name="Schwartz J.A."/>
            <person name="Shigenobu S."/>
            <person name="Lundholm N."/>
            <person name="Nishiyama T."/>
            <person name="Yang H."/>
            <person name="Hasebe M."/>
            <person name="Li S."/>
            <person name="Pierce S.K."/>
            <person name="Wang J."/>
        </authorList>
    </citation>
    <scope>NUCLEOTIDE SEQUENCE [LARGE SCALE GENOMIC DNA]</scope>
    <source>
        <strain evidence="15">EC2010</strain>
        <tissue evidence="15">Whole organism of an adult</tissue>
    </source>
</reference>
<dbReference type="EC" id="2.4.2.19" evidence="5"/>
<dbReference type="OrthoDB" id="10067394at2759"/>
<feature type="binding site" evidence="12">
    <location>
        <position position="129"/>
    </location>
    <ligand>
        <name>substrate</name>
    </ligand>
</feature>
<dbReference type="CDD" id="cd01572">
    <property type="entry name" value="QPRTase"/>
    <property type="match status" value="1"/>
</dbReference>
<dbReference type="Gene3D" id="3.20.20.70">
    <property type="entry name" value="Aldolase class I"/>
    <property type="match status" value="1"/>
</dbReference>
<dbReference type="SUPFAM" id="SSF54675">
    <property type="entry name" value="Nicotinate/Quinolinate PRTase N-terminal domain-like"/>
    <property type="match status" value="1"/>
</dbReference>
<evidence type="ECO:0000256" key="6">
    <source>
        <dbReference type="ARBA" id="ARBA00020990"/>
    </source>
</evidence>
<dbReference type="Pfam" id="PF02749">
    <property type="entry name" value="QRPTase_N"/>
    <property type="match status" value="1"/>
</dbReference>
<dbReference type="InterPro" id="IPR037128">
    <property type="entry name" value="Quinolinate_PRibosylTase_N_sf"/>
</dbReference>
<feature type="binding site" evidence="12">
    <location>
        <position position="179"/>
    </location>
    <ligand>
        <name>substrate</name>
    </ligand>
</feature>
<comment type="pathway">
    <text evidence="2">Cofactor biosynthesis; NAD(+) biosynthesis; nicotinate D-ribonucleotide from quinolinate: step 1/1.</text>
</comment>
<keyword evidence="8" id="KW-0328">Glycosyltransferase</keyword>
<keyword evidence="9" id="KW-0808">Transferase</keyword>
<feature type="non-terminal residue" evidence="15">
    <location>
        <position position="240"/>
    </location>
</feature>
<evidence type="ECO:0000259" key="14">
    <source>
        <dbReference type="Pfam" id="PF02749"/>
    </source>
</evidence>
<dbReference type="GO" id="GO:0005737">
    <property type="term" value="C:cytoplasm"/>
    <property type="evidence" value="ECO:0007669"/>
    <property type="project" value="TreeGrafter"/>
</dbReference>
<feature type="binding site" evidence="12">
    <location>
        <begin position="95"/>
        <end position="97"/>
    </location>
    <ligand>
        <name>substrate</name>
    </ligand>
</feature>
<comment type="function">
    <text evidence="1">Involved in the catabolism of quinolinic acid (QA).</text>
</comment>
<dbReference type="InterPro" id="IPR027277">
    <property type="entry name" value="NadC/ModD"/>
</dbReference>
<comment type="similarity">
    <text evidence="3">Belongs to the NadC/ModD family.</text>
</comment>
<evidence type="ECO:0000256" key="8">
    <source>
        <dbReference type="ARBA" id="ARBA00022676"/>
    </source>
</evidence>
<dbReference type="InterPro" id="IPR036068">
    <property type="entry name" value="Nicotinate_pribotase-like_C"/>
</dbReference>
<feature type="binding site" evidence="12">
    <location>
        <begin position="202"/>
        <end position="204"/>
    </location>
    <ligand>
        <name>substrate</name>
    </ligand>
</feature>
<dbReference type="GO" id="GO:0009435">
    <property type="term" value="P:NAD+ biosynthetic process"/>
    <property type="evidence" value="ECO:0007669"/>
    <property type="project" value="UniProtKB-UniPathway"/>
</dbReference>
<organism evidence="15 16">
    <name type="scientific">Elysia chlorotica</name>
    <name type="common">Eastern emerald elysia</name>
    <name type="synonym">Sea slug</name>
    <dbReference type="NCBI Taxonomy" id="188477"/>
    <lineage>
        <taxon>Eukaryota</taxon>
        <taxon>Metazoa</taxon>
        <taxon>Spiralia</taxon>
        <taxon>Lophotrochozoa</taxon>
        <taxon>Mollusca</taxon>
        <taxon>Gastropoda</taxon>
        <taxon>Heterobranchia</taxon>
        <taxon>Euthyneura</taxon>
        <taxon>Panpulmonata</taxon>
        <taxon>Sacoglossa</taxon>
        <taxon>Placobranchoidea</taxon>
        <taxon>Plakobranchidae</taxon>
        <taxon>Elysia</taxon>
    </lineage>
</organism>
<dbReference type="PANTHER" id="PTHR32179:SF3">
    <property type="entry name" value="NICOTINATE-NUCLEOTIDE PYROPHOSPHORYLASE [CARBOXYLATING]"/>
    <property type="match status" value="1"/>
</dbReference>
<dbReference type="InterPro" id="IPR002638">
    <property type="entry name" value="Quinolinate_PRibosylTrfase_C"/>
</dbReference>
<evidence type="ECO:0000256" key="9">
    <source>
        <dbReference type="ARBA" id="ARBA00022679"/>
    </source>
</evidence>
<feature type="binding site" evidence="12">
    <location>
        <position position="62"/>
    </location>
    <ligand>
        <name>substrate</name>
    </ligand>
</feature>
<dbReference type="FunFam" id="3.20.20.70:FF:000030">
    <property type="entry name" value="Nicotinate-nucleotide pyrophosphorylase, carboxylating"/>
    <property type="match status" value="1"/>
</dbReference>